<evidence type="ECO:0000313" key="1">
    <source>
        <dbReference type="EMBL" id="GBM58502.1"/>
    </source>
</evidence>
<evidence type="ECO:0000313" key="2">
    <source>
        <dbReference type="Proteomes" id="UP000499080"/>
    </source>
</evidence>
<dbReference type="EMBL" id="BGPR01001636">
    <property type="protein sequence ID" value="GBM58502.1"/>
    <property type="molecule type" value="Genomic_DNA"/>
</dbReference>
<name>A0A4Y2GWX1_ARAVE</name>
<protein>
    <submittedName>
        <fullName evidence="1">Uncharacterized protein</fullName>
    </submittedName>
</protein>
<keyword evidence="2" id="KW-1185">Reference proteome</keyword>
<sequence>MASRWQRRDLPCHSRLLDRMDLMHVTSHPPTRDLPVAAIEVERPSTAIVRKFGKGVCWLRTLPTKAHNDEVHPQIALL</sequence>
<dbReference type="AlphaFoldDB" id="A0A4Y2GWX1"/>
<comment type="caution">
    <text evidence="1">The sequence shown here is derived from an EMBL/GenBank/DDBJ whole genome shotgun (WGS) entry which is preliminary data.</text>
</comment>
<reference evidence="1 2" key="1">
    <citation type="journal article" date="2019" name="Sci. Rep.">
        <title>Orb-weaving spider Araneus ventricosus genome elucidates the spidroin gene catalogue.</title>
        <authorList>
            <person name="Kono N."/>
            <person name="Nakamura H."/>
            <person name="Ohtoshi R."/>
            <person name="Moran D.A.P."/>
            <person name="Shinohara A."/>
            <person name="Yoshida Y."/>
            <person name="Fujiwara M."/>
            <person name="Mori M."/>
            <person name="Tomita M."/>
            <person name="Arakawa K."/>
        </authorList>
    </citation>
    <scope>NUCLEOTIDE SEQUENCE [LARGE SCALE GENOMIC DNA]</scope>
</reference>
<gene>
    <name evidence="1" type="ORF">AVEN_212755_1</name>
</gene>
<accession>A0A4Y2GWX1</accession>
<proteinExistence type="predicted"/>
<organism evidence="1 2">
    <name type="scientific">Araneus ventricosus</name>
    <name type="common">Orbweaver spider</name>
    <name type="synonym">Epeira ventricosa</name>
    <dbReference type="NCBI Taxonomy" id="182803"/>
    <lineage>
        <taxon>Eukaryota</taxon>
        <taxon>Metazoa</taxon>
        <taxon>Ecdysozoa</taxon>
        <taxon>Arthropoda</taxon>
        <taxon>Chelicerata</taxon>
        <taxon>Arachnida</taxon>
        <taxon>Araneae</taxon>
        <taxon>Araneomorphae</taxon>
        <taxon>Entelegynae</taxon>
        <taxon>Araneoidea</taxon>
        <taxon>Araneidae</taxon>
        <taxon>Araneus</taxon>
    </lineage>
</organism>
<dbReference type="Proteomes" id="UP000499080">
    <property type="component" value="Unassembled WGS sequence"/>
</dbReference>